<name>A0A9E7U9S5_9EURY</name>
<feature type="transmembrane region" description="Helical" evidence="1">
    <location>
        <begin position="115"/>
        <end position="132"/>
    </location>
</feature>
<feature type="transmembrane region" description="Helical" evidence="1">
    <location>
        <begin position="64"/>
        <end position="82"/>
    </location>
</feature>
<keyword evidence="1" id="KW-0472">Membrane</keyword>
<sequence>MGTDWRAVGVGTLWGLGHLAVLSVPPFASLRWSAVPLVLATGLLAGAATGRIVDHVEGGGRHGLLSGGVTGGCFAVAFWVALSSPGIDAGVFSALNYLLATNARYFPVIATHGEYVVAAFAVLGGFGIALLGEYAGRRAPERGDDFLLVEE</sequence>
<accession>A0A9E7U9S5</accession>
<feature type="transmembrane region" description="Helical" evidence="1">
    <location>
        <begin position="7"/>
        <end position="28"/>
    </location>
</feature>
<dbReference type="EMBL" id="CP104003">
    <property type="protein sequence ID" value="UWM56251.1"/>
    <property type="molecule type" value="Genomic_DNA"/>
</dbReference>
<dbReference type="AlphaFoldDB" id="A0A9E7U9S5"/>
<proteinExistence type="predicted"/>
<keyword evidence="3" id="KW-1185">Reference proteome</keyword>
<dbReference type="GeneID" id="74942382"/>
<evidence type="ECO:0000256" key="1">
    <source>
        <dbReference type="SAM" id="Phobius"/>
    </source>
</evidence>
<keyword evidence="1" id="KW-1133">Transmembrane helix</keyword>
<dbReference type="Proteomes" id="UP001057580">
    <property type="component" value="Chromosome"/>
</dbReference>
<gene>
    <name evidence="2" type="ORF">N0B31_08130</name>
</gene>
<evidence type="ECO:0000313" key="3">
    <source>
        <dbReference type="Proteomes" id="UP001057580"/>
    </source>
</evidence>
<dbReference type="RefSeq" id="WP_260643365.1">
    <property type="nucleotide sequence ID" value="NZ_CP104003.1"/>
</dbReference>
<organism evidence="2 3">
    <name type="scientific">Salinirubellus salinus</name>
    <dbReference type="NCBI Taxonomy" id="1364945"/>
    <lineage>
        <taxon>Archaea</taxon>
        <taxon>Methanobacteriati</taxon>
        <taxon>Methanobacteriota</taxon>
        <taxon>Stenosarchaea group</taxon>
        <taxon>Halobacteria</taxon>
        <taxon>Halobacteriales</taxon>
        <taxon>Natronomonadaceae</taxon>
        <taxon>Salinirubellus</taxon>
    </lineage>
</organism>
<reference evidence="2" key="1">
    <citation type="submission" date="2022-09" db="EMBL/GenBank/DDBJ databases">
        <title>Diverse halophilic archaea isolated from saline environments.</title>
        <authorList>
            <person name="Cui H.-L."/>
        </authorList>
    </citation>
    <scope>NUCLEOTIDE SEQUENCE</scope>
    <source>
        <strain evidence="2">ZS-35-S2</strain>
    </source>
</reference>
<feature type="transmembrane region" description="Helical" evidence="1">
    <location>
        <begin position="34"/>
        <end position="52"/>
    </location>
</feature>
<dbReference type="KEGG" id="ssai:N0B31_08130"/>
<keyword evidence="1" id="KW-0812">Transmembrane</keyword>
<protein>
    <submittedName>
        <fullName evidence="2">Uncharacterized protein</fullName>
    </submittedName>
</protein>
<evidence type="ECO:0000313" key="2">
    <source>
        <dbReference type="EMBL" id="UWM56251.1"/>
    </source>
</evidence>